<dbReference type="InterPro" id="IPR045864">
    <property type="entry name" value="aa-tRNA-synth_II/BPL/LPL"/>
</dbReference>
<proteinExistence type="inferred from homology"/>
<dbReference type="InterPro" id="IPR022911">
    <property type="entry name" value="Phe_tRNA_ligase_alpha1_bac"/>
</dbReference>
<evidence type="ECO:0000256" key="5">
    <source>
        <dbReference type="ARBA" id="ARBA00022598"/>
    </source>
</evidence>
<evidence type="ECO:0000256" key="4">
    <source>
        <dbReference type="ARBA" id="ARBA00022490"/>
    </source>
</evidence>
<comment type="subcellular location">
    <subcellularLocation>
        <location evidence="1 13">Cytoplasm</location>
    </subcellularLocation>
</comment>
<dbReference type="InterPro" id="IPR010978">
    <property type="entry name" value="tRNA-bd_arm"/>
</dbReference>
<evidence type="ECO:0000313" key="15">
    <source>
        <dbReference type="EMBL" id="CAA9354995.1"/>
    </source>
</evidence>
<dbReference type="HAMAP" id="MF_00281">
    <property type="entry name" value="Phe_tRNA_synth_alpha1"/>
    <property type="match status" value="1"/>
</dbReference>
<dbReference type="GO" id="GO:0005737">
    <property type="term" value="C:cytoplasm"/>
    <property type="evidence" value="ECO:0007669"/>
    <property type="project" value="UniProtKB-SubCell"/>
</dbReference>
<keyword evidence="8 13" id="KW-0067">ATP-binding</keyword>
<dbReference type="InterPro" id="IPR004188">
    <property type="entry name" value="Phe-tRNA_ligase_II_N"/>
</dbReference>
<protein>
    <recommendedName>
        <fullName evidence="13">Phenylalanine--tRNA ligase alpha subunit</fullName>
        <ecNumber evidence="13">6.1.1.20</ecNumber>
    </recommendedName>
    <alternativeName>
        <fullName evidence="13">Phenylalanyl-tRNA synthetase alpha subunit</fullName>
        <shortName evidence="13">PheRS</shortName>
    </alternativeName>
</protein>
<dbReference type="NCBIfam" id="TIGR00468">
    <property type="entry name" value="pheS"/>
    <property type="match status" value="1"/>
</dbReference>
<keyword evidence="9 13" id="KW-0460">Magnesium</keyword>
<evidence type="ECO:0000259" key="14">
    <source>
        <dbReference type="PROSITE" id="PS50862"/>
    </source>
</evidence>
<evidence type="ECO:0000256" key="13">
    <source>
        <dbReference type="HAMAP-Rule" id="MF_00281"/>
    </source>
</evidence>
<evidence type="ECO:0000256" key="3">
    <source>
        <dbReference type="ARBA" id="ARBA00011209"/>
    </source>
</evidence>
<dbReference type="AlphaFoldDB" id="A0A6J4MBY7"/>
<evidence type="ECO:0000256" key="6">
    <source>
        <dbReference type="ARBA" id="ARBA00022723"/>
    </source>
</evidence>
<name>A0A6J4MBY7_9BACT</name>
<sequence length="351" mass="38603">MSNSADLAVTPDAFRDQLAALDAEARSRIAAAATRDELEAVRVDLVGRKSGRVTDLLAQLPTLPMDARKQLGGTANALKAGIVQRLAEREAALTAAAAPGGPRLDLSMPARRQWRGARHPVTTVIEEIEAIFRELGFTVALGPEAETEWYNFGALNFPPDHPAMDMHDTLYLSEDVLLRTHTSPVQIRTLQRFEPPVRVLVPGNVYRRDFFDASHAPMFAQIEGLAVDEGISFVDLKATLTHFAQRFFGATKTRFRPSYFPFTEPSAEMDVECQLCKGSGCAACKQTGWMEILGSGMVHPAVLDAAGVDSERYTGFAWGMGPARIAMQRYGIRDIRVLYDSDVRFLEQFGA</sequence>
<evidence type="ECO:0000256" key="12">
    <source>
        <dbReference type="ARBA" id="ARBA00049255"/>
    </source>
</evidence>
<evidence type="ECO:0000256" key="2">
    <source>
        <dbReference type="ARBA" id="ARBA00010207"/>
    </source>
</evidence>
<dbReference type="InterPro" id="IPR002319">
    <property type="entry name" value="Phenylalanyl-tRNA_Synthase"/>
</dbReference>
<dbReference type="GO" id="GO:0005524">
    <property type="term" value="F:ATP binding"/>
    <property type="evidence" value="ECO:0007669"/>
    <property type="project" value="UniProtKB-UniRule"/>
</dbReference>
<dbReference type="EC" id="6.1.1.20" evidence="13"/>
<comment type="subunit">
    <text evidence="3 13">Tetramer of two alpha and two beta subunits.</text>
</comment>
<organism evidence="15">
    <name type="scientific">uncultured Gemmatimonadaceae bacterium</name>
    <dbReference type="NCBI Taxonomy" id="246130"/>
    <lineage>
        <taxon>Bacteria</taxon>
        <taxon>Pseudomonadati</taxon>
        <taxon>Gemmatimonadota</taxon>
        <taxon>Gemmatimonadia</taxon>
        <taxon>Gemmatimonadales</taxon>
        <taxon>Gemmatimonadaceae</taxon>
        <taxon>environmental samples</taxon>
    </lineage>
</organism>
<dbReference type="PANTHER" id="PTHR11538:SF41">
    <property type="entry name" value="PHENYLALANINE--TRNA LIGASE, MITOCHONDRIAL"/>
    <property type="match status" value="1"/>
</dbReference>
<dbReference type="PROSITE" id="PS50862">
    <property type="entry name" value="AA_TRNA_LIGASE_II"/>
    <property type="match status" value="1"/>
</dbReference>
<keyword evidence="11 13" id="KW-0030">Aminoacyl-tRNA synthetase</keyword>
<comment type="catalytic activity">
    <reaction evidence="12 13">
        <text>tRNA(Phe) + L-phenylalanine + ATP = L-phenylalanyl-tRNA(Phe) + AMP + diphosphate + H(+)</text>
        <dbReference type="Rhea" id="RHEA:19413"/>
        <dbReference type="Rhea" id="RHEA-COMP:9668"/>
        <dbReference type="Rhea" id="RHEA-COMP:9699"/>
        <dbReference type="ChEBI" id="CHEBI:15378"/>
        <dbReference type="ChEBI" id="CHEBI:30616"/>
        <dbReference type="ChEBI" id="CHEBI:33019"/>
        <dbReference type="ChEBI" id="CHEBI:58095"/>
        <dbReference type="ChEBI" id="CHEBI:78442"/>
        <dbReference type="ChEBI" id="CHEBI:78531"/>
        <dbReference type="ChEBI" id="CHEBI:456215"/>
        <dbReference type="EC" id="6.1.1.20"/>
    </reaction>
</comment>
<evidence type="ECO:0000256" key="1">
    <source>
        <dbReference type="ARBA" id="ARBA00004496"/>
    </source>
</evidence>
<dbReference type="EMBL" id="CADCTU010000798">
    <property type="protein sequence ID" value="CAA9354995.1"/>
    <property type="molecule type" value="Genomic_DNA"/>
</dbReference>
<dbReference type="PANTHER" id="PTHR11538">
    <property type="entry name" value="PHENYLALANYL-TRNA SYNTHETASE"/>
    <property type="match status" value="1"/>
</dbReference>
<dbReference type="Pfam" id="PF02912">
    <property type="entry name" value="Phe_tRNA-synt_N"/>
    <property type="match status" value="1"/>
</dbReference>
<keyword evidence="7 13" id="KW-0547">Nucleotide-binding</keyword>
<dbReference type="GO" id="GO:0000049">
    <property type="term" value="F:tRNA binding"/>
    <property type="evidence" value="ECO:0007669"/>
    <property type="project" value="InterPro"/>
</dbReference>
<dbReference type="InterPro" id="IPR004529">
    <property type="entry name" value="Phe-tRNA-synth_IIc_asu"/>
</dbReference>
<evidence type="ECO:0000256" key="11">
    <source>
        <dbReference type="ARBA" id="ARBA00023146"/>
    </source>
</evidence>
<gene>
    <name evidence="13" type="primary">pheS</name>
    <name evidence="15" type="ORF">AVDCRST_MAG11-3759</name>
</gene>
<evidence type="ECO:0000256" key="10">
    <source>
        <dbReference type="ARBA" id="ARBA00022917"/>
    </source>
</evidence>
<dbReference type="InterPro" id="IPR006195">
    <property type="entry name" value="aa-tRNA-synth_II"/>
</dbReference>
<reference evidence="15" key="1">
    <citation type="submission" date="2020-02" db="EMBL/GenBank/DDBJ databases">
        <authorList>
            <person name="Meier V. D."/>
        </authorList>
    </citation>
    <scope>NUCLEOTIDE SEQUENCE</scope>
    <source>
        <strain evidence="15">AVDCRST_MAG11</strain>
    </source>
</reference>
<feature type="binding site" evidence="13">
    <location>
        <position position="264"/>
    </location>
    <ligand>
        <name>Mg(2+)</name>
        <dbReference type="ChEBI" id="CHEBI:18420"/>
        <note>shared with beta subunit</note>
    </ligand>
</feature>
<feature type="domain" description="Aminoacyl-transfer RNA synthetases class-II family profile" evidence="14">
    <location>
        <begin position="122"/>
        <end position="327"/>
    </location>
</feature>
<evidence type="ECO:0000256" key="8">
    <source>
        <dbReference type="ARBA" id="ARBA00022840"/>
    </source>
</evidence>
<accession>A0A6J4MBY7</accession>
<dbReference type="SUPFAM" id="SSF46589">
    <property type="entry name" value="tRNA-binding arm"/>
    <property type="match status" value="1"/>
</dbReference>
<keyword evidence="5 13" id="KW-0436">Ligase</keyword>
<dbReference type="CDD" id="cd00496">
    <property type="entry name" value="PheRS_alpha_core"/>
    <property type="match status" value="1"/>
</dbReference>
<evidence type="ECO:0000256" key="7">
    <source>
        <dbReference type="ARBA" id="ARBA00022741"/>
    </source>
</evidence>
<keyword evidence="10 13" id="KW-0648">Protein biosynthesis</keyword>
<dbReference type="GO" id="GO:0004826">
    <property type="term" value="F:phenylalanine-tRNA ligase activity"/>
    <property type="evidence" value="ECO:0007669"/>
    <property type="project" value="UniProtKB-UniRule"/>
</dbReference>
<keyword evidence="4 13" id="KW-0963">Cytoplasm</keyword>
<comment type="cofactor">
    <cofactor evidence="13">
        <name>Mg(2+)</name>
        <dbReference type="ChEBI" id="CHEBI:18420"/>
    </cofactor>
    <text evidence="13">Binds 2 magnesium ions per tetramer.</text>
</comment>
<dbReference type="GO" id="GO:0000287">
    <property type="term" value="F:magnesium ion binding"/>
    <property type="evidence" value="ECO:0007669"/>
    <property type="project" value="UniProtKB-UniRule"/>
</dbReference>
<dbReference type="Pfam" id="PF01409">
    <property type="entry name" value="tRNA-synt_2d"/>
    <property type="match status" value="1"/>
</dbReference>
<dbReference type="Gene3D" id="3.30.930.10">
    <property type="entry name" value="Bira Bifunctional Protein, Domain 2"/>
    <property type="match status" value="1"/>
</dbReference>
<keyword evidence="6 13" id="KW-0479">Metal-binding</keyword>
<dbReference type="GO" id="GO:0006432">
    <property type="term" value="P:phenylalanyl-tRNA aminoacylation"/>
    <property type="evidence" value="ECO:0007669"/>
    <property type="project" value="UniProtKB-UniRule"/>
</dbReference>
<evidence type="ECO:0000256" key="9">
    <source>
        <dbReference type="ARBA" id="ARBA00022842"/>
    </source>
</evidence>
<dbReference type="SUPFAM" id="SSF55681">
    <property type="entry name" value="Class II aaRS and biotin synthetases"/>
    <property type="match status" value="1"/>
</dbReference>
<comment type="similarity">
    <text evidence="2 13">Belongs to the class-II aminoacyl-tRNA synthetase family. Phe-tRNA synthetase alpha subunit type 1 subfamily.</text>
</comment>